<dbReference type="Gene3D" id="3.40.50.150">
    <property type="entry name" value="Vaccinia Virus protein VP39"/>
    <property type="match status" value="1"/>
</dbReference>
<keyword evidence="2" id="KW-0732">Signal</keyword>
<accession>A0AAD2FZ88</accession>
<dbReference type="EMBL" id="CAKOGP040001969">
    <property type="protein sequence ID" value="CAJ1958182.1"/>
    <property type="molecule type" value="Genomic_DNA"/>
</dbReference>
<evidence type="ECO:0000256" key="2">
    <source>
        <dbReference type="SAM" id="SignalP"/>
    </source>
</evidence>
<gene>
    <name evidence="3" type="ORF">CYCCA115_LOCUS17063</name>
</gene>
<feature type="region of interest" description="Disordered" evidence="1">
    <location>
        <begin position="138"/>
        <end position="158"/>
    </location>
</feature>
<evidence type="ECO:0008006" key="5">
    <source>
        <dbReference type="Google" id="ProtNLM"/>
    </source>
</evidence>
<dbReference type="AlphaFoldDB" id="A0AAD2FZ88"/>
<sequence>MLCLSYLLIGLYIFYYFSESDAMEGFSASSSSANNKAHKMDQTFANERNKLLSLVNDPERINNISELYDSDGNLIDSKKVVTDNNTYKFPESGHAHKLLDGMLGIEIGARSYQGFGLTTLNVDLLPSQHAAGGAEVIEEAKSEKADSPTTREGSHNEIDRQLELAGIVRRVDVTLSPKDVDRLPFDEGVLDFVLANRLLAPSSVENSDPFAWDPIISFCEWGRAVKDGGYLYAVLPNKERTFWHREKKSTTIQEVIAAHMKHVKSPLDHIDDPIIWNDNDATEFLWYMGLNVVDTLPQHDSVQGGYALVIQVQRKNGMISSRC</sequence>
<name>A0AAD2FZ88_9STRA</name>
<proteinExistence type="predicted"/>
<evidence type="ECO:0000313" key="4">
    <source>
        <dbReference type="Proteomes" id="UP001295423"/>
    </source>
</evidence>
<dbReference type="Proteomes" id="UP001295423">
    <property type="component" value="Unassembled WGS sequence"/>
</dbReference>
<comment type="caution">
    <text evidence="3">The sequence shown here is derived from an EMBL/GenBank/DDBJ whole genome shotgun (WGS) entry which is preliminary data.</text>
</comment>
<reference evidence="3" key="1">
    <citation type="submission" date="2023-08" db="EMBL/GenBank/DDBJ databases">
        <authorList>
            <person name="Audoor S."/>
            <person name="Bilcke G."/>
        </authorList>
    </citation>
    <scope>NUCLEOTIDE SEQUENCE</scope>
</reference>
<protein>
    <recommendedName>
        <fullName evidence="5">Methyltransferase type 11 domain-containing protein</fullName>
    </recommendedName>
</protein>
<feature type="signal peptide" evidence="2">
    <location>
        <begin position="1"/>
        <end position="22"/>
    </location>
</feature>
<dbReference type="SUPFAM" id="SSF53335">
    <property type="entry name" value="S-adenosyl-L-methionine-dependent methyltransferases"/>
    <property type="match status" value="1"/>
</dbReference>
<feature type="chain" id="PRO_5042116973" description="Methyltransferase type 11 domain-containing protein" evidence="2">
    <location>
        <begin position="23"/>
        <end position="323"/>
    </location>
</feature>
<dbReference type="InterPro" id="IPR029063">
    <property type="entry name" value="SAM-dependent_MTases_sf"/>
</dbReference>
<keyword evidence="4" id="KW-1185">Reference proteome</keyword>
<organism evidence="3 4">
    <name type="scientific">Cylindrotheca closterium</name>
    <dbReference type="NCBI Taxonomy" id="2856"/>
    <lineage>
        <taxon>Eukaryota</taxon>
        <taxon>Sar</taxon>
        <taxon>Stramenopiles</taxon>
        <taxon>Ochrophyta</taxon>
        <taxon>Bacillariophyta</taxon>
        <taxon>Bacillariophyceae</taxon>
        <taxon>Bacillariophycidae</taxon>
        <taxon>Bacillariales</taxon>
        <taxon>Bacillariaceae</taxon>
        <taxon>Cylindrotheca</taxon>
    </lineage>
</organism>
<evidence type="ECO:0000313" key="3">
    <source>
        <dbReference type="EMBL" id="CAJ1958182.1"/>
    </source>
</evidence>
<evidence type="ECO:0000256" key="1">
    <source>
        <dbReference type="SAM" id="MobiDB-lite"/>
    </source>
</evidence>